<dbReference type="Gene3D" id="1.10.600.10">
    <property type="entry name" value="Farnesyl Diphosphate Synthase"/>
    <property type="match status" value="1"/>
</dbReference>
<dbReference type="RefSeq" id="WP_013147229.1">
    <property type="nucleotide sequence ID" value="NC_014207.1"/>
</dbReference>
<dbReference type="FunFam" id="1.10.600.10:FF:000002">
    <property type="entry name" value="Octaprenyl diphosphate synthase"/>
    <property type="match status" value="1"/>
</dbReference>
<keyword evidence="3 12" id="KW-0808">Transferase</keyword>
<keyword evidence="14" id="KW-1185">Reference proteome</keyword>
<dbReference type="eggNOG" id="COG0142">
    <property type="taxonomic scope" value="Bacteria"/>
</dbReference>
<evidence type="ECO:0000256" key="5">
    <source>
        <dbReference type="ARBA" id="ARBA00022842"/>
    </source>
</evidence>
<keyword evidence="5" id="KW-0460">Magnesium</keyword>
<dbReference type="SFLD" id="SFLDS00005">
    <property type="entry name" value="Isoprenoid_Synthase_Type_I"/>
    <property type="match status" value="1"/>
</dbReference>
<comment type="catalytic activity">
    <reaction evidence="6">
        <text>5 isopentenyl diphosphate + (2E,6E)-farnesyl diphosphate = all-trans-octaprenyl diphosphate + 5 diphosphate</text>
        <dbReference type="Rhea" id="RHEA:27798"/>
        <dbReference type="ChEBI" id="CHEBI:33019"/>
        <dbReference type="ChEBI" id="CHEBI:57711"/>
        <dbReference type="ChEBI" id="CHEBI:128769"/>
        <dbReference type="ChEBI" id="CHEBI:175763"/>
        <dbReference type="EC" id="2.5.1.90"/>
    </reaction>
</comment>
<accession>D7DMX4</accession>
<dbReference type="Proteomes" id="UP000000383">
    <property type="component" value="Chromosome"/>
</dbReference>
<evidence type="ECO:0000256" key="12">
    <source>
        <dbReference type="RuleBase" id="RU004466"/>
    </source>
</evidence>
<evidence type="ECO:0000256" key="6">
    <source>
        <dbReference type="ARBA" id="ARBA00051506"/>
    </source>
</evidence>
<evidence type="ECO:0000256" key="11">
    <source>
        <dbReference type="ARBA" id="ARBA00083124"/>
    </source>
</evidence>
<dbReference type="HOGENOM" id="CLU_014015_2_0_4"/>
<dbReference type="GO" id="GO:0008299">
    <property type="term" value="P:isoprenoid biosynthetic process"/>
    <property type="evidence" value="ECO:0007669"/>
    <property type="project" value="InterPro"/>
</dbReference>
<dbReference type="AlphaFoldDB" id="D7DMX4"/>
<name>D7DMX4_METV0</name>
<reference evidence="14" key="1">
    <citation type="submission" date="2010-05" db="EMBL/GenBank/DDBJ databases">
        <title>Complete sequence of Methylotenera sp. 301.</title>
        <authorList>
            <person name="Lucas S."/>
            <person name="Copeland A."/>
            <person name="Lapidus A."/>
            <person name="Cheng J.-F."/>
            <person name="Bruce D."/>
            <person name="Goodwin L."/>
            <person name="Pitluck S."/>
            <person name="Clum A."/>
            <person name="Land M."/>
            <person name="Hauser L."/>
            <person name="Kyrpides N."/>
            <person name="Ivanova N."/>
            <person name="Chistoservova L."/>
            <person name="Kalyuzhnaya M."/>
            <person name="Woyke T."/>
        </authorList>
    </citation>
    <scope>NUCLEOTIDE SEQUENCE [LARGE SCALE GENOMIC DNA]</scope>
    <source>
        <strain evidence="14">301</strain>
    </source>
</reference>
<dbReference type="PROSITE" id="PS00723">
    <property type="entry name" value="POLYPRENYL_SYNTHASE_1"/>
    <property type="match status" value="1"/>
</dbReference>
<dbReference type="STRING" id="666681.M301_0529"/>
<dbReference type="InterPro" id="IPR033749">
    <property type="entry name" value="Polyprenyl_synt_CS"/>
</dbReference>
<comment type="cofactor">
    <cofactor evidence="1">
        <name>Mg(2+)</name>
        <dbReference type="ChEBI" id="CHEBI:18420"/>
    </cofactor>
</comment>
<reference evidence="13 14" key="2">
    <citation type="journal article" date="2011" name="J. Bacteriol.">
        <title>Genomes of three methylotrophs from a single niche uncover genetic and metabolic divergence of Methylophilaceae.</title>
        <authorList>
            <person name="Lapidus A."/>
            <person name="Clum A."/>
            <person name="Labutti K."/>
            <person name="Kaluzhnaya M.G."/>
            <person name="Lim S."/>
            <person name="Beck D.A."/>
            <person name="Glavina Del Rio T."/>
            <person name="Nolan M."/>
            <person name="Mavromatis K."/>
            <person name="Huntemann M."/>
            <person name="Lucas S."/>
            <person name="Lidstrom M.E."/>
            <person name="Ivanova N."/>
            <person name="Chistoserdova L."/>
        </authorList>
    </citation>
    <scope>NUCLEOTIDE SEQUENCE [LARGE SCALE GENOMIC DNA]</scope>
    <source>
        <strain evidence="13 14">301</strain>
    </source>
</reference>
<keyword evidence="4" id="KW-0479">Metal-binding</keyword>
<dbReference type="InterPro" id="IPR000092">
    <property type="entry name" value="Polyprenyl_synt"/>
</dbReference>
<proteinExistence type="inferred from homology"/>
<evidence type="ECO:0000313" key="14">
    <source>
        <dbReference type="Proteomes" id="UP000000383"/>
    </source>
</evidence>
<dbReference type="PANTHER" id="PTHR12001">
    <property type="entry name" value="GERANYLGERANYL PYROPHOSPHATE SYNTHASE"/>
    <property type="match status" value="1"/>
</dbReference>
<sequence length="332" mass="35577">MTQSNTSSSSSPLNTIQSCIAADILAVNTVITHSLHSEVTLVNQVAHYIVNSGGKRLRPILVLLSGGLFGEVKPEHHQLAAVVEFIHTATLLHDDVVDESSKRRGQNTANAIFGNAASVLVGDFVYSRAFQMMVAVQNMRVMEVLSNATNVIAEGEVLQLLNIHNADVTDGAYLQVIHYKTAKLFEAATRLGAIISNASPSDEEALSQYGMHIGTAFQLIDDVLDLSGNASEIGKNLGDDLSEGKPTLPLLYAMRNGTADEAETIKRAIEHGGLEDLVTVLSAVERTGALDHVRKVAAKESELACAAIAHFADSPYKQAMLTLAEFAVARNY</sequence>
<evidence type="ECO:0000256" key="7">
    <source>
        <dbReference type="ARBA" id="ARBA00055029"/>
    </source>
</evidence>
<evidence type="ECO:0000256" key="3">
    <source>
        <dbReference type="ARBA" id="ARBA00022679"/>
    </source>
</evidence>
<comment type="similarity">
    <text evidence="2 12">Belongs to the FPP/GGPP synthase family.</text>
</comment>
<dbReference type="EC" id="2.5.1.90" evidence="8"/>
<evidence type="ECO:0000256" key="8">
    <source>
        <dbReference type="ARBA" id="ARBA00066511"/>
    </source>
</evidence>
<dbReference type="InterPro" id="IPR008949">
    <property type="entry name" value="Isoprenoid_synthase_dom_sf"/>
</dbReference>
<protein>
    <recommendedName>
        <fullName evidence="9">Octaprenyl diphosphate synthase</fullName>
        <ecNumber evidence="8">2.5.1.90</ecNumber>
    </recommendedName>
    <alternativeName>
        <fullName evidence="11">All-trans-octaprenyl-diphosphate synthase</fullName>
    </alternativeName>
    <alternativeName>
        <fullName evidence="10">Octaprenyl pyrophosphate synthase</fullName>
    </alternativeName>
</protein>
<comment type="function">
    <text evidence="7">Supplies octaprenyl diphosphate, the precursor for the side chain of the isoprenoid quinones ubiquinone and menaquinone.</text>
</comment>
<dbReference type="CDD" id="cd00685">
    <property type="entry name" value="Trans_IPPS_HT"/>
    <property type="match status" value="1"/>
</dbReference>
<evidence type="ECO:0000256" key="9">
    <source>
        <dbReference type="ARBA" id="ARBA00072473"/>
    </source>
</evidence>
<evidence type="ECO:0000256" key="2">
    <source>
        <dbReference type="ARBA" id="ARBA00006706"/>
    </source>
</evidence>
<dbReference type="GO" id="GO:0046872">
    <property type="term" value="F:metal ion binding"/>
    <property type="evidence" value="ECO:0007669"/>
    <property type="project" value="UniProtKB-KW"/>
</dbReference>
<dbReference type="SUPFAM" id="SSF48576">
    <property type="entry name" value="Terpenoid synthases"/>
    <property type="match status" value="1"/>
</dbReference>
<dbReference type="GO" id="GO:0106350">
    <property type="term" value="F:all-trans-octaprenyl-diphosphate synthase activity"/>
    <property type="evidence" value="ECO:0007669"/>
    <property type="project" value="UniProtKB-EC"/>
</dbReference>
<evidence type="ECO:0000256" key="4">
    <source>
        <dbReference type="ARBA" id="ARBA00022723"/>
    </source>
</evidence>
<dbReference type="PROSITE" id="PS00444">
    <property type="entry name" value="POLYPRENYL_SYNTHASE_2"/>
    <property type="match status" value="1"/>
</dbReference>
<gene>
    <name evidence="13" type="ordered locus">M301_0529</name>
</gene>
<organism evidence="13 14">
    <name type="scientific">Methylotenera versatilis (strain 301)</name>
    <dbReference type="NCBI Taxonomy" id="666681"/>
    <lineage>
        <taxon>Bacteria</taxon>
        <taxon>Pseudomonadati</taxon>
        <taxon>Pseudomonadota</taxon>
        <taxon>Betaproteobacteria</taxon>
        <taxon>Nitrosomonadales</taxon>
        <taxon>Methylophilaceae</taxon>
        <taxon>Methylotenera</taxon>
    </lineage>
</organism>
<dbReference type="PANTHER" id="PTHR12001:SF69">
    <property type="entry name" value="ALL TRANS-POLYPRENYL-DIPHOSPHATE SYNTHASE PDSS1"/>
    <property type="match status" value="1"/>
</dbReference>
<evidence type="ECO:0000313" key="13">
    <source>
        <dbReference type="EMBL" id="ADI28913.1"/>
    </source>
</evidence>
<dbReference type="Pfam" id="PF00348">
    <property type="entry name" value="polyprenyl_synt"/>
    <property type="match status" value="1"/>
</dbReference>
<evidence type="ECO:0000256" key="1">
    <source>
        <dbReference type="ARBA" id="ARBA00001946"/>
    </source>
</evidence>
<dbReference type="KEGG" id="meh:M301_0529"/>
<dbReference type="EMBL" id="CP002056">
    <property type="protein sequence ID" value="ADI28913.1"/>
    <property type="molecule type" value="Genomic_DNA"/>
</dbReference>
<evidence type="ECO:0000256" key="10">
    <source>
        <dbReference type="ARBA" id="ARBA00079637"/>
    </source>
</evidence>